<dbReference type="AlphaFoldDB" id="G9ZL98"/>
<sequence>MYLLYPNFRQNKREKKDLLRINQIVRVLLPVNVRVLHNRV</sequence>
<proteinExistence type="predicted"/>
<reference evidence="1 2" key="1">
    <citation type="submission" date="2011-09" db="EMBL/GenBank/DDBJ databases">
        <authorList>
            <person name="Weinstock G."/>
            <person name="Sodergren E."/>
            <person name="Clifton S."/>
            <person name="Fulton L."/>
            <person name="Fulton B."/>
            <person name="Courtney L."/>
            <person name="Fronick C."/>
            <person name="Harrison M."/>
            <person name="Strong C."/>
            <person name="Farmer C."/>
            <person name="Delahaunty K."/>
            <person name="Markovic C."/>
            <person name="Hall O."/>
            <person name="Minx P."/>
            <person name="Tomlinson C."/>
            <person name="Mitreva M."/>
            <person name="Hou S."/>
            <person name="Chen J."/>
            <person name="Wollam A."/>
            <person name="Pepin K.H."/>
            <person name="Johnson M."/>
            <person name="Bhonagiri V."/>
            <person name="Zhang X."/>
            <person name="Suruliraj S."/>
            <person name="Warren W."/>
            <person name="Chinwalla A."/>
            <person name="Mardis E.R."/>
            <person name="Wilson R.K."/>
        </authorList>
    </citation>
    <scope>NUCLEOTIDE SEQUENCE [LARGE SCALE GENOMIC DNA]</scope>
    <source>
        <strain evidence="1 2">F0439</strain>
    </source>
</reference>
<accession>G9ZL98</accession>
<keyword evidence="2" id="KW-1185">Reference proteome</keyword>
<organism evidence="1 2">
    <name type="scientific">Lentilactobacillus parafarraginis F0439</name>
    <dbReference type="NCBI Taxonomy" id="797515"/>
    <lineage>
        <taxon>Bacteria</taxon>
        <taxon>Bacillati</taxon>
        <taxon>Bacillota</taxon>
        <taxon>Bacilli</taxon>
        <taxon>Lactobacillales</taxon>
        <taxon>Lactobacillaceae</taxon>
        <taxon>Lentilactobacillus</taxon>
    </lineage>
</organism>
<protein>
    <submittedName>
        <fullName evidence="1">Uncharacterized protein</fullName>
    </submittedName>
</protein>
<dbReference type="EMBL" id="AGEY01000024">
    <property type="protein sequence ID" value="EHM00490.1"/>
    <property type="molecule type" value="Genomic_DNA"/>
</dbReference>
<dbReference type="Proteomes" id="UP000004625">
    <property type="component" value="Unassembled WGS sequence"/>
</dbReference>
<evidence type="ECO:0000313" key="2">
    <source>
        <dbReference type="Proteomes" id="UP000004625"/>
    </source>
</evidence>
<gene>
    <name evidence="1" type="ORF">HMPREF9103_00496</name>
</gene>
<comment type="caution">
    <text evidence="1">The sequence shown here is derived from an EMBL/GenBank/DDBJ whole genome shotgun (WGS) entry which is preliminary data.</text>
</comment>
<name>G9ZL98_9LACO</name>
<dbReference type="HOGENOM" id="CLU_3291590_0_0_9"/>
<evidence type="ECO:0000313" key="1">
    <source>
        <dbReference type="EMBL" id="EHM00490.1"/>
    </source>
</evidence>